<sequence>MAYEKTWHRDYAAESLKRAETSRWTQDANLEWTQLALECAQVVQLARQVGEELGNEKIIGIADTVLSTIEAHSQANSNSRCYRRITTAQTHHLAVTLLERFGSARAVANAVWQLTDDEIDQAKA</sequence>
<reference evidence="2 4" key="2">
    <citation type="submission" date="2017-08" db="EMBL/GenBank/DDBJ databases">
        <authorList>
            <person name="Feschi L."/>
            <person name="Jeukens J."/>
            <person name="Emond-Rheault J.-G."/>
            <person name="Kukavica-Ibrulj I."/>
            <person name="Boyle B."/>
            <person name="Levesque R.C."/>
        </authorList>
    </citation>
    <scope>NUCLEOTIDE SEQUENCE [LARGE SCALE GENOMIC DNA]</scope>
    <source>
        <strain evidence="2 4">PA-W36</strain>
    </source>
</reference>
<accession>A0A241XEP2</accession>
<reference evidence="1 3" key="1">
    <citation type="submission" date="2017-05" db="EMBL/GenBank/DDBJ databases">
        <authorList>
            <person name="Song R."/>
            <person name="Chenine A.L."/>
            <person name="Ruprecht R.M."/>
        </authorList>
    </citation>
    <scope>NUCLEOTIDE SEQUENCE [LARGE SCALE GENOMIC DNA]</scope>
    <source>
        <strain evidence="1 3">S567_C10_BS</strain>
    </source>
</reference>
<evidence type="ECO:0000313" key="4">
    <source>
        <dbReference type="Proteomes" id="UP000284767"/>
    </source>
</evidence>
<proteinExistence type="predicted"/>
<protein>
    <submittedName>
        <fullName evidence="1">Uncharacterized protein</fullName>
    </submittedName>
</protein>
<comment type="caution">
    <text evidence="1">The sequence shown here is derived from an EMBL/GenBank/DDBJ whole genome shotgun (WGS) entry which is preliminary data.</text>
</comment>
<dbReference type="EMBL" id="NSNE01000046">
    <property type="protein sequence ID" value="RPM00720.1"/>
    <property type="molecule type" value="Genomic_DNA"/>
</dbReference>
<name>A0A241XEP2_PSEAI</name>
<evidence type="ECO:0000313" key="3">
    <source>
        <dbReference type="Proteomes" id="UP000194857"/>
    </source>
</evidence>
<dbReference type="RefSeq" id="WP_023110935.1">
    <property type="nucleotide sequence ID" value="NZ_CAADNE010000310.1"/>
</dbReference>
<organism evidence="1 3">
    <name type="scientific">Pseudomonas aeruginosa</name>
    <dbReference type="NCBI Taxonomy" id="287"/>
    <lineage>
        <taxon>Bacteria</taxon>
        <taxon>Pseudomonadati</taxon>
        <taxon>Pseudomonadota</taxon>
        <taxon>Gammaproteobacteria</taxon>
        <taxon>Pseudomonadales</taxon>
        <taxon>Pseudomonadaceae</taxon>
        <taxon>Pseudomonas</taxon>
    </lineage>
</organism>
<evidence type="ECO:0000313" key="2">
    <source>
        <dbReference type="EMBL" id="RPM00720.1"/>
    </source>
</evidence>
<dbReference type="Proteomes" id="UP000194857">
    <property type="component" value="Unassembled WGS sequence"/>
</dbReference>
<evidence type="ECO:0000313" key="1">
    <source>
        <dbReference type="EMBL" id="OTI54476.1"/>
    </source>
</evidence>
<dbReference type="Proteomes" id="UP000284767">
    <property type="component" value="Unassembled WGS sequence"/>
</dbReference>
<dbReference type="EMBL" id="NFFZ01000054">
    <property type="protein sequence ID" value="OTI54476.1"/>
    <property type="molecule type" value="Genomic_DNA"/>
</dbReference>
<reference evidence="2 4" key="3">
    <citation type="submission" date="2019-01" db="EMBL/GenBank/DDBJ databases">
        <title>The Pseudomonas aeruginosa pan-genome provides new insights on its population structure, horizontal gene transfer and pathogenicity.</title>
        <authorList>
            <person name="Freschi L."/>
            <person name="Vincent A.T."/>
            <person name="Jeukens J."/>
            <person name="Emond-Rheault J.-G."/>
            <person name="Kukavica-Ibrulj I."/>
            <person name="Dupont M.-J."/>
            <person name="Charette S.J."/>
            <person name="Boyle B."/>
            <person name="Levesque R.C."/>
        </authorList>
    </citation>
    <scope>NUCLEOTIDE SEQUENCE [LARGE SCALE GENOMIC DNA]</scope>
    <source>
        <strain evidence="2 4">PA-W36</strain>
    </source>
</reference>
<gene>
    <name evidence="1" type="ORF">CAZ10_37595</name>
    <name evidence="2" type="ORF">IPC1295_33430</name>
</gene>
<dbReference type="AlphaFoldDB" id="A0A241XEP2"/>